<evidence type="ECO:0000313" key="4">
    <source>
        <dbReference type="Proteomes" id="UP001172155"/>
    </source>
</evidence>
<feature type="region of interest" description="Disordered" evidence="1">
    <location>
        <begin position="174"/>
        <end position="205"/>
    </location>
</feature>
<feature type="region of interest" description="Disordered" evidence="1">
    <location>
        <begin position="247"/>
        <end position="369"/>
    </location>
</feature>
<proteinExistence type="predicted"/>
<evidence type="ECO:0000313" key="3">
    <source>
        <dbReference type="EMBL" id="KAK0752866.1"/>
    </source>
</evidence>
<keyword evidence="2" id="KW-0472">Membrane</keyword>
<comment type="caution">
    <text evidence="3">The sequence shown here is derived from an EMBL/GenBank/DDBJ whole genome shotgun (WGS) entry which is preliminary data.</text>
</comment>
<protein>
    <submittedName>
        <fullName evidence="3">Uncharacterized protein</fullName>
    </submittedName>
</protein>
<keyword evidence="2" id="KW-1133">Transmembrane helix</keyword>
<keyword evidence="2" id="KW-0812">Transmembrane</keyword>
<accession>A0AA40KBI9</accession>
<gene>
    <name evidence="3" type="ORF">B0T18DRAFT_335699</name>
</gene>
<dbReference type="Proteomes" id="UP001172155">
    <property type="component" value="Unassembled WGS sequence"/>
</dbReference>
<keyword evidence="4" id="KW-1185">Reference proteome</keyword>
<feature type="transmembrane region" description="Helical" evidence="2">
    <location>
        <begin position="215"/>
        <end position="238"/>
    </location>
</feature>
<dbReference type="EMBL" id="JAUKUD010000001">
    <property type="protein sequence ID" value="KAK0752866.1"/>
    <property type="molecule type" value="Genomic_DNA"/>
</dbReference>
<dbReference type="AlphaFoldDB" id="A0AA40KBI9"/>
<sequence>MTTFNSGISNGTCYYAENTETKGDFVPCGNSAIQAWPCCKLGSFCLSLGDANACWEAKSGNTYIAGCTDPSFGSPNCGRKPPVFHEQEWVPINQACKDLNANSMATNVTNWTGCKVDDDSIELIKLPLAACTPYCDTEHVIYAGSSSLAAFASLPVLRGSSIFWQNNFVPPPTPAPGYSPGTPTGVVGTSPPTATSTAPPSNDGPLLSPAAKAGVGVGAAVGGLLIIFAIAGLFILCLRRRRDRKDAETAGAPAGPGYDRYPPPETATYHFPAPSPSAVDGHHQQQPGSPPPPPFTTGTYPYHYQQAPRQDAEAYTGYKSELPADERFIPGHSPQPSAVSAVSERSPPPPGSSIAATPASAYGNTYDSR</sequence>
<organism evidence="3 4">
    <name type="scientific">Schizothecium vesticola</name>
    <dbReference type="NCBI Taxonomy" id="314040"/>
    <lineage>
        <taxon>Eukaryota</taxon>
        <taxon>Fungi</taxon>
        <taxon>Dikarya</taxon>
        <taxon>Ascomycota</taxon>
        <taxon>Pezizomycotina</taxon>
        <taxon>Sordariomycetes</taxon>
        <taxon>Sordariomycetidae</taxon>
        <taxon>Sordariales</taxon>
        <taxon>Schizotheciaceae</taxon>
        <taxon>Schizothecium</taxon>
    </lineage>
</organism>
<evidence type="ECO:0000256" key="2">
    <source>
        <dbReference type="SAM" id="Phobius"/>
    </source>
</evidence>
<reference evidence="3" key="1">
    <citation type="submission" date="2023-06" db="EMBL/GenBank/DDBJ databases">
        <title>Genome-scale phylogeny and comparative genomics of the fungal order Sordariales.</title>
        <authorList>
            <consortium name="Lawrence Berkeley National Laboratory"/>
            <person name="Hensen N."/>
            <person name="Bonometti L."/>
            <person name="Westerberg I."/>
            <person name="Brannstrom I.O."/>
            <person name="Guillou S."/>
            <person name="Cros-Aarteil S."/>
            <person name="Calhoun S."/>
            <person name="Haridas S."/>
            <person name="Kuo A."/>
            <person name="Mondo S."/>
            <person name="Pangilinan J."/>
            <person name="Riley R."/>
            <person name="LaButti K."/>
            <person name="Andreopoulos B."/>
            <person name="Lipzen A."/>
            <person name="Chen C."/>
            <person name="Yanf M."/>
            <person name="Daum C."/>
            <person name="Ng V."/>
            <person name="Clum A."/>
            <person name="Steindorff A."/>
            <person name="Ohm R."/>
            <person name="Martin F."/>
            <person name="Silar P."/>
            <person name="Natvig D."/>
            <person name="Lalanne C."/>
            <person name="Gautier V."/>
            <person name="Ament-velasquez S.L."/>
            <person name="Kruys A."/>
            <person name="Hutchinson M.I."/>
            <person name="Powell A.J."/>
            <person name="Barry K."/>
            <person name="Miller A.N."/>
            <person name="Grigoriev I.V."/>
            <person name="Debuchy R."/>
            <person name="Gladieux P."/>
            <person name="Thoren M.H."/>
            <person name="Johannesson H."/>
        </authorList>
    </citation>
    <scope>NUCLEOTIDE SEQUENCE</scope>
    <source>
        <strain evidence="3">SMH3187-1</strain>
    </source>
</reference>
<feature type="compositionally biased region" description="Low complexity" evidence="1">
    <location>
        <begin position="178"/>
        <end position="201"/>
    </location>
</feature>
<evidence type="ECO:0000256" key="1">
    <source>
        <dbReference type="SAM" id="MobiDB-lite"/>
    </source>
</evidence>
<name>A0AA40KBI9_9PEZI</name>